<dbReference type="Gene3D" id="3.40.50.20">
    <property type="match status" value="1"/>
</dbReference>
<evidence type="ECO:0000256" key="4">
    <source>
        <dbReference type="ARBA" id="ARBA00025704"/>
    </source>
</evidence>
<dbReference type="SUPFAM" id="SSF56059">
    <property type="entry name" value="Glutathione synthetase ATP-binding domain-like"/>
    <property type="match status" value="1"/>
</dbReference>
<protein>
    <recommendedName>
        <fullName evidence="6">ATP-grasp domain-containing protein</fullName>
    </recommendedName>
</protein>
<dbReference type="STRING" id="1218492.JG30_12000"/>
<dbReference type="OrthoDB" id="9804625at2"/>
<dbReference type="PATRIC" id="fig|1218492.5.peg.1344"/>
<dbReference type="HOGENOM" id="CLU_011534_0_1_9"/>
<sequence>MNFIGPTNTVGIIDSEETTLALLQQALTMGFKVVVLTQDPKSITIPGIRIIQGDYQEVAKLQLLFDCSDIVVYDSEFLHLDHLDQITDRHKLVQGTEMLELVQDRYLEKSFLNDHNLNIVPYAAVIDDADLAKTVEEIGFPCILKPIQKSVHSLDGVIFQDAAELENYHVPHGSFVLESYLDIKQEQIVLINKDDRQKNVTYPIIRLNCQDRWSHTISLYQQNEAWLTSEIEEIAQTIAQNIDYQGLFAVKLCITTTDMLYVQRIYLGTMFEANIYQAVTNYSQEELFWRSVCNWPLPQVSVHQDACNLVFTKANLTRAIDLITQHPQWQLQYCPNLAQLNPYLGYLTVFGQDQTQLQHYINPTQIWQI</sequence>
<evidence type="ECO:0000256" key="5">
    <source>
        <dbReference type="PROSITE-ProRule" id="PRU00409"/>
    </source>
</evidence>
<keyword evidence="2" id="KW-0658">Purine biosynthesis</keyword>
<dbReference type="Gene3D" id="3.30.1490.20">
    <property type="entry name" value="ATP-grasp fold, A domain"/>
    <property type="match status" value="1"/>
</dbReference>
<dbReference type="InterPro" id="IPR013815">
    <property type="entry name" value="ATP_grasp_subdomain_1"/>
</dbReference>
<dbReference type="PANTHER" id="PTHR11609:SF5">
    <property type="entry name" value="PHOSPHORIBOSYLAMINOIMIDAZOLE CARBOXYLASE"/>
    <property type="match status" value="1"/>
</dbReference>
<evidence type="ECO:0000256" key="2">
    <source>
        <dbReference type="ARBA" id="ARBA00022755"/>
    </source>
</evidence>
<comment type="caution">
    <text evidence="7">The sequence shown here is derived from an EMBL/GenBank/DDBJ whole genome shotgun (WGS) entry which is preliminary data.</text>
</comment>
<dbReference type="Pfam" id="PF22660">
    <property type="entry name" value="RS_preATP-grasp-like"/>
    <property type="match status" value="1"/>
</dbReference>
<dbReference type="InterPro" id="IPR054350">
    <property type="entry name" value="PurT/PurK_preATP-grasp"/>
</dbReference>
<dbReference type="RefSeq" id="WP_046317044.1">
    <property type="nucleotide sequence ID" value="NZ_JBHSZT010000010.1"/>
</dbReference>
<dbReference type="GO" id="GO:0046872">
    <property type="term" value="F:metal ion binding"/>
    <property type="evidence" value="ECO:0007669"/>
    <property type="project" value="InterPro"/>
</dbReference>
<keyword evidence="1 5" id="KW-0547">Nucleotide-binding</keyword>
<dbReference type="AlphaFoldDB" id="A0A0F4LRR9"/>
<comment type="pathway">
    <text evidence="4">Purine metabolism.</text>
</comment>
<dbReference type="GO" id="GO:0006164">
    <property type="term" value="P:purine nucleotide biosynthetic process"/>
    <property type="evidence" value="ECO:0007669"/>
    <property type="project" value="UniProtKB-KW"/>
</dbReference>
<name>A0A0F4LRR9_9LACO</name>
<keyword evidence="8" id="KW-1185">Reference proteome</keyword>
<reference evidence="7 8" key="1">
    <citation type="submission" date="2015-01" db="EMBL/GenBank/DDBJ databases">
        <title>Comparative genomics of the lactic acid bacteria isolated from the honey bee gut.</title>
        <authorList>
            <person name="Ellegaard K.M."/>
            <person name="Tamarit D."/>
            <person name="Javelind E."/>
            <person name="Olofsson T."/>
            <person name="Andersson S.G."/>
            <person name="Vasquez A."/>
        </authorList>
    </citation>
    <scope>NUCLEOTIDE SEQUENCE [LARGE SCALE GENOMIC DNA]</scope>
    <source>
        <strain evidence="7 8">Bin4</strain>
    </source>
</reference>
<evidence type="ECO:0000259" key="6">
    <source>
        <dbReference type="PROSITE" id="PS50975"/>
    </source>
</evidence>
<organism evidence="7 8">
    <name type="scientific">Bombilactobacillus mellifer</name>
    <dbReference type="NCBI Taxonomy" id="1218492"/>
    <lineage>
        <taxon>Bacteria</taxon>
        <taxon>Bacillati</taxon>
        <taxon>Bacillota</taxon>
        <taxon>Bacilli</taxon>
        <taxon>Lactobacillales</taxon>
        <taxon>Lactobacillaceae</taxon>
        <taxon>Bombilactobacillus</taxon>
    </lineage>
</organism>
<dbReference type="Gene3D" id="3.30.470.20">
    <property type="entry name" value="ATP-grasp fold, B domain"/>
    <property type="match status" value="1"/>
</dbReference>
<evidence type="ECO:0000256" key="3">
    <source>
        <dbReference type="ARBA" id="ARBA00022840"/>
    </source>
</evidence>
<dbReference type="Proteomes" id="UP000033558">
    <property type="component" value="Unassembled WGS sequence"/>
</dbReference>
<gene>
    <name evidence="7" type="ORF">JG30_12000</name>
</gene>
<feature type="domain" description="ATP-grasp" evidence="6">
    <location>
        <begin position="109"/>
        <end position="293"/>
    </location>
</feature>
<proteinExistence type="predicted"/>
<dbReference type="InterPro" id="IPR003135">
    <property type="entry name" value="ATP-grasp_carboxylate-amine"/>
</dbReference>
<dbReference type="InterPro" id="IPR011761">
    <property type="entry name" value="ATP-grasp"/>
</dbReference>
<dbReference type="PANTHER" id="PTHR11609">
    <property type="entry name" value="PURINE BIOSYNTHESIS PROTEIN 6/7, PUR6/7"/>
    <property type="match status" value="1"/>
</dbReference>
<dbReference type="EMBL" id="JXJQ01000009">
    <property type="protein sequence ID" value="KJY61008.1"/>
    <property type="molecule type" value="Genomic_DNA"/>
</dbReference>
<evidence type="ECO:0000313" key="8">
    <source>
        <dbReference type="Proteomes" id="UP000033558"/>
    </source>
</evidence>
<dbReference type="GO" id="GO:0005524">
    <property type="term" value="F:ATP binding"/>
    <property type="evidence" value="ECO:0007669"/>
    <property type="project" value="UniProtKB-UniRule"/>
</dbReference>
<evidence type="ECO:0000313" key="7">
    <source>
        <dbReference type="EMBL" id="KJY61008.1"/>
    </source>
</evidence>
<accession>A0A0F4LRR9</accession>
<keyword evidence="3 5" id="KW-0067">ATP-binding</keyword>
<dbReference type="PROSITE" id="PS50975">
    <property type="entry name" value="ATP_GRASP"/>
    <property type="match status" value="1"/>
</dbReference>
<evidence type="ECO:0000256" key="1">
    <source>
        <dbReference type="ARBA" id="ARBA00022741"/>
    </source>
</evidence>
<dbReference type="Pfam" id="PF02222">
    <property type="entry name" value="ATP-grasp"/>
    <property type="match status" value="1"/>
</dbReference>
<dbReference type="GO" id="GO:0005829">
    <property type="term" value="C:cytosol"/>
    <property type="evidence" value="ECO:0007669"/>
    <property type="project" value="TreeGrafter"/>
</dbReference>